<proteinExistence type="predicted"/>
<protein>
    <recommendedName>
        <fullName evidence="3">ArsR family transcriptional regulator</fullName>
    </recommendedName>
</protein>
<reference evidence="1 2" key="1">
    <citation type="submission" date="2014-08" db="EMBL/GenBank/DDBJ databases">
        <title>Draft genome sequence of a novel L-asparaginase producing marine bacterium, Halomonas campaniensis.</title>
        <authorList>
            <person name="Sundarakrishnan B."/>
            <person name="Moushumi Priya A."/>
            <person name="Raman G."/>
            <person name="Sakthivel N."/>
            <person name="Park S."/>
            <person name="Jayachandran S."/>
        </authorList>
    </citation>
    <scope>NUCLEOTIDE SEQUENCE [LARGE SCALE GENOMIC DNA]</scope>
    <source>
        <strain evidence="1 2">SK03</strain>
    </source>
</reference>
<keyword evidence="2" id="KW-1185">Reference proteome</keyword>
<dbReference type="OrthoDB" id="7855192at2"/>
<evidence type="ECO:0008006" key="3">
    <source>
        <dbReference type="Google" id="ProtNLM"/>
    </source>
</evidence>
<evidence type="ECO:0000313" key="2">
    <source>
        <dbReference type="Proteomes" id="UP000197334"/>
    </source>
</evidence>
<dbReference type="EMBL" id="JPUA01000024">
    <property type="protein sequence ID" value="OWV30180.1"/>
    <property type="molecule type" value="Genomic_DNA"/>
</dbReference>
<gene>
    <name evidence="1" type="ORF">JI62_08190</name>
</gene>
<dbReference type="Proteomes" id="UP000197334">
    <property type="component" value="Unassembled WGS sequence"/>
</dbReference>
<organism evidence="1 2">
    <name type="scientific">Halomonas campaniensis</name>
    <dbReference type="NCBI Taxonomy" id="213554"/>
    <lineage>
        <taxon>Bacteria</taxon>
        <taxon>Pseudomonadati</taxon>
        <taxon>Pseudomonadota</taxon>
        <taxon>Gammaproteobacteria</taxon>
        <taxon>Oceanospirillales</taxon>
        <taxon>Halomonadaceae</taxon>
        <taxon>Halomonas</taxon>
    </lineage>
</organism>
<name>A0A246S2U7_9GAMM</name>
<evidence type="ECO:0000313" key="1">
    <source>
        <dbReference type="EMBL" id="OWV30180.1"/>
    </source>
</evidence>
<dbReference type="AlphaFoldDB" id="A0A246S2U7"/>
<comment type="caution">
    <text evidence="1">The sequence shown here is derived from an EMBL/GenBank/DDBJ whole genome shotgun (WGS) entry which is preliminary data.</text>
</comment>
<accession>A0A246S2U7</accession>
<dbReference type="RefSeq" id="WP_088699706.1">
    <property type="nucleotide sequence ID" value="NZ_JPUA01000024.1"/>
</dbReference>
<sequence length="99" mass="11122">MDYNDFQTGGRRLCILRILARRNQFTTNEYSLNDELKGAYGHIVSSDRLHNDLAWLDEQDLVILQRPRAGWILTLTARGSDVANGLAEVPGVEKPRPGA</sequence>